<reference evidence="11" key="1">
    <citation type="submission" date="2016-04" db="EMBL/GenBank/DDBJ databases">
        <authorList>
            <person name="Evans L.H."/>
            <person name="Alamgir A."/>
            <person name="Owens N."/>
            <person name="Weber N.D."/>
            <person name="Virtaneva K."/>
            <person name="Barbian K."/>
            <person name="Babar A."/>
            <person name="Rosenke K."/>
        </authorList>
    </citation>
    <scope>NUCLEOTIDE SEQUENCE</scope>
    <source>
        <strain evidence="11">86</strain>
    </source>
</reference>
<keyword evidence="2 8" id="KW-1134">Transmembrane beta strand</keyword>
<evidence type="ECO:0000256" key="3">
    <source>
        <dbReference type="ARBA" id="ARBA00022692"/>
    </source>
</evidence>
<dbReference type="HAMAP" id="MF_01430">
    <property type="entry name" value="OM_assembly_BamA"/>
    <property type="match status" value="1"/>
</dbReference>
<evidence type="ECO:0000259" key="10">
    <source>
        <dbReference type="PROSITE" id="PS51779"/>
    </source>
</evidence>
<dbReference type="PANTHER" id="PTHR12815:SF23">
    <property type="entry name" value="OUTER MEMBRANE PROTEIN ASSEMBLY FACTOR BAMA"/>
    <property type="match status" value="1"/>
</dbReference>
<evidence type="ECO:0000256" key="8">
    <source>
        <dbReference type="HAMAP-Rule" id="MF_01430"/>
    </source>
</evidence>
<evidence type="ECO:0000256" key="1">
    <source>
        <dbReference type="ARBA" id="ARBA00004370"/>
    </source>
</evidence>
<dbReference type="InterPro" id="IPR023707">
    <property type="entry name" value="OM_assembly_BamA"/>
</dbReference>
<dbReference type="PROSITE" id="PS51779">
    <property type="entry name" value="POTRA"/>
    <property type="match status" value="5"/>
</dbReference>
<dbReference type="InterPro" id="IPR000184">
    <property type="entry name" value="Bac_surfAg_D15"/>
</dbReference>
<feature type="domain" description="POTRA" evidence="10">
    <location>
        <begin position="352"/>
        <end position="426"/>
    </location>
</feature>
<organism evidence="11">
    <name type="scientific">uncultured Alphaproteobacteria bacterium</name>
    <dbReference type="NCBI Taxonomy" id="91750"/>
    <lineage>
        <taxon>Bacteria</taxon>
        <taxon>Pseudomonadati</taxon>
        <taxon>Pseudomonadota</taxon>
        <taxon>Alphaproteobacteria</taxon>
        <taxon>environmental samples</taxon>
    </lineage>
</organism>
<comment type="subunit">
    <text evidence="8">Part of the Bam complex.</text>
</comment>
<dbReference type="EMBL" id="FLUO01000001">
    <property type="protein sequence ID" value="SBV95641.1"/>
    <property type="molecule type" value="Genomic_DNA"/>
</dbReference>
<name>A0A212J880_9PROT</name>
<keyword evidence="4 8" id="KW-0732">Signal</keyword>
<accession>A0A212J880</accession>
<dbReference type="InterPro" id="IPR010827">
    <property type="entry name" value="BamA/TamA_POTRA"/>
</dbReference>
<keyword evidence="5 8" id="KW-0677">Repeat</keyword>
<comment type="similarity">
    <text evidence="8">Belongs to the BamA family.</text>
</comment>
<dbReference type="Gene3D" id="2.40.160.50">
    <property type="entry name" value="membrane protein fhac: a member of the omp85/tpsb transporter family"/>
    <property type="match status" value="1"/>
</dbReference>
<evidence type="ECO:0000313" key="11">
    <source>
        <dbReference type="EMBL" id="SBV95641.1"/>
    </source>
</evidence>
<feature type="chain" id="PRO_5013407299" description="Outer membrane protein assembly factor BamA" evidence="8">
    <location>
        <begin position="30"/>
        <end position="762"/>
    </location>
</feature>
<feature type="domain" description="POTRA" evidence="10">
    <location>
        <begin position="98"/>
        <end position="175"/>
    </location>
</feature>
<feature type="signal peptide" evidence="8">
    <location>
        <begin position="1"/>
        <end position="29"/>
    </location>
</feature>
<proteinExistence type="inferred from homology"/>
<dbReference type="GO" id="GO:0043165">
    <property type="term" value="P:Gram-negative-bacterium-type cell outer membrane assembly"/>
    <property type="evidence" value="ECO:0007669"/>
    <property type="project" value="UniProtKB-UniRule"/>
</dbReference>
<sequence precursor="true">MRAKGFGRHVRWGMIAATLWALPYGTAQAQSLENIRVEGTQRIEDATIRSYMALQEGDRIDAERVNKSLKSLFATGLFADVRIRRDGNDLIVSVVENPVINRVVFEGNKRIKDEDLQGEVRMRPRSVYTRARVLADVERIQEIYRRAGRYGASVEPKVIQQDQNRVDLVFEINEGPITYVQKISFNGNTHFSDDRLRDEILTKETAWYRFLSSSDTYDPQRMAFDREKLRRFYLSKGYADFAIQSAVAELSPDREGFFLTFTVDEGKRYEIGSIAIETTLPEFDDPEVLRKELTFAEGDWYNADEVENSVQALTDAVGALGYAFVDIKPDIVRNTEAGTLDLTFRVDPGPRAYVDRIEINGNLRTLDEVIRREFRLVEGDPFNSAKVRRTRQRLQNLGFFKSVDIQTEPSQTDPDKVTLKVSVEEQSTGQVTLGAGYSSTDGAKIMFGIGESNLLGTGQNLQFNVALAQSGTEADISYTEPYFLNRDVAAGFDLFRITRDWQDESSYDYKSTGFALRAGYSYSENLRHTWRYTLRQDEIQDVDDDASLFIKEQEGTTVLSQIGHRLTYDRRDNKMDPSEGYVVGVGNDVAGAGGDARFVRTNLNAGQYFTLADGYVLGFTGQVGYMFDLGKDIAISHRYFLGGENSMRGFAQAGISPRDKETGDALGSNWSTNESVELRFPLGTPEELGLSAKAFVDLGTSGKFDGMDRSEVDYSSAFRVSAGFGFIWRSPMGPMNLNFGFPLAKESFDETEAIQFNFGTRF</sequence>
<feature type="domain" description="POTRA" evidence="10">
    <location>
        <begin position="178"/>
        <end position="266"/>
    </location>
</feature>
<comment type="subcellular location">
    <subcellularLocation>
        <location evidence="8">Cell outer membrane</location>
    </subcellularLocation>
    <subcellularLocation>
        <location evidence="1">Membrane</location>
    </subcellularLocation>
</comment>
<evidence type="ECO:0000256" key="2">
    <source>
        <dbReference type="ARBA" id="ARBA00022452"/>
    </source>
</evidence>
<dbReference type="Gene3D" id="3.10.20.310">
    <property type="entry name" value="membrane protein fhac"/>
    <property type="match status" value="5"/>
</dbReference>
<protein>
    <recommendedName>
        <fullName evidence="8 9">Outer membrane protein assembly factor BamA</fullName>
    </recommendedName>
</protein>
<gene>
    <name evidence="8 11" type="primary">bamA</name>
    <name evidence="11" type="ORF">KL86APRO_10659</name>
</gene>
<dbReference type="AlphaFoldDB" id="A0A212J880"/>
<evidence type="ECO:0000256" key="9">
    <source>
        <dbReference type="NCBIfam" id="TIGR03303"/>
    </source>
</evidence>
<evidence type="ECO:0000256" key="7">
    <source>
        <dbReference type="ARBA" id="ARBA00023237"/>
    </source>
</evidence>
<dbReference type="Pfam" id="PF01103">
    <property type="entry name" value="Omp85"/>
    <property type="match status" value="1"/>
</dbReference>
<dbReference type="InterPro" id="IPR034746">
    <property type="entry name" value="POTRA"/>
</dbReference>
<keyword evidence="3 8" id="KW-0812">Transmembrane</keyword>
<dbReference type="PANTHER" id="PTHR12815">
    <property type="entry name" value="SORTING AND ASSEMBLY MACHINERY SAMM50 PROTEIN FAMILY MEMBER"/>
    <property type="match status" value="1"/>
</dbReference>
<dbReference type="GO" id="GO:0051205">
    <property type="term" value="P:protein insertion into membrane"/>
    <property type="evidence" value="ECO:0007669"/>
    <property type="project" value="UniProtKB-UniRule"/>
</dbReference>
<dbReference type="GO" id="GO:0009279">
    <property type="term" value="C:cell outer membrane"/>
    <property type="evidence" value="ECO:0007669"/>
    <property type="project" value="UniProtKB-SubCell"/>
</dbReference>
<dbReference type="InterPro" id="IPR039910">
    <property type="entry name" value="D15-like"/>
</dbReference>
<evidence type="ECO:0000256" key="4">
    <source>
        <dbReference type="ARBA" id="ARBA00022729"/>
    </source>
</evidence>
<dbReference type="PIRSF" id="PIRSF006076">
    <property type="entry name" value="OM_assembly_OMP85"/>
    <property type="match status" value="1"/>
</dbReference>
<feature type="domain" description="POTRA" evidence="10">
    <location>
        <begin position="269"/>
        <end position="349"/>
    </location>
</feature>
<dbReference type="Pfam" id="PF07244">
    <property type="entry name" value="POTRA"/>
    <property type="match status" value="5"/>
</dbReference>
<comment type="function">
    <text evidence="8">Part of the outer membrane protein assembly complex, which is involved in assembly and insertion of beta-barrel proteins into the outer membrane.</text>
</comment>
<evidence type="ECO:0000256" key="5">
    <source>
        <dbReference type="ARBA" id="ARBA00022737"/>
    </source>
</evidence>
<keyword evidence="7 8" id="KW-0998">Cell outer membrane</keyword>
<evidence type="ECO:0000256" key="6">
    <source>
        <dbReference type="ARBA" id="ARBA00023136"/>
    </source>
</evidence>
<feature type="domain" description="POTRA" evidence="10">
    <location>
        <begin position="30"/>
        <end position="97"/>
    </location>
</feature>
<keyword evidence="6 8" id="KW-0472">Membrane</keyword>
<dbReference type="NCBIfam" id="TIGR03303">
    <property type="entry name" value="OM_YaeT"/>
    <property type="match status" value="1"/>
</dbReference>